<dbReference type="Gene3D" id="3.40.960.10">
    <property type="entry name" value="VSR Endonuclease"/>
    <property type="match status" value="1"/>
</dbReference>
<sequence>MSQNKKIKYISPTKGKSKYDFEFVKNEFEKHGYKLLSSENEYVNTKSKLRYICPKHEDKGEQTIDFAHLYYNNRGCYYCGREKTESSRKIEIDYESDKKKIESMGLNYITTKRINGKLMILYTCDKHKELGIQTKYRWFVLNKAKDGCAYCNGLPLPEWYVMKKKEEVNPNIKLLEPYTNMTTSMKCLCLKHNEETYKSMQDILKGEGCKYCGVEKLSEQHFMTDEEVQSRINKKFDHIKVVKYLGIHNSNSIWFCEKHKKEFKKTLSVMLREENEVSGCDECLLERKREVFAYSFEKATELLHNVHPQVDIIGEYINSSSKTKFRCNEHNYEFESTWANVMTRLNCCSKTRVTYKEEYVCALIESWGYKIERGKTFDDCKDKNVLPFDCYLTDFNTIVEYDGEQHFYPVSHGSQTKEDAIEKLKYTQKHDAMKNEYCNKNGINLIRIPYTEFENVDSFLFDKFVELNIIKEI</sequence>
<name>A0A8S5SVP6_9CAUD</name>
<reference evidence="1" key="1">
    <citation type="journal article" date="2021" name="Proc. Natl. Acad. Sci. U.S.A.">
        <title>A Catalog of Tens of Thousands of Viruses from Human Metagenomes Reveals Hidden Associations with Chronic Diseases.</title>
        <authorList>
            <person name="Tisza M.J."/>
            <person name="Buck C.B."/>
        </authorList>
    </citation>
    <scope>NUCLEOTIDE SEQUENCE</scope>
    <source>
        <strain evidence="1">CtqPo10</strain>
    </source>
</reference>
<organism evidence="1">
    <name type="scientific">Siphoviridae sp. ctqPo10</name>
    <dbReference type="NCBI Taxonomy" id="2827948"/>
    <lineage>
        <taxon>Viruses</taxon>
        <taxon>Duplodnaviria</taxon>
        <taxon>Heunggongvirae</taxon>
        <taxon>Uroviricota</taxon>
        <taxon>Caudoviricetes</taxon>
    </lineage>
</organism>
<evidence type="ECO:0000313" key="1">
    <source>
        <dbReference type="EMBL" id="DAF54618.1"/>
    </source>
</evidence>
<proteinExistence type="predicted"/>
<dbReference type="EMBL" id="BK032682">
    <property type="protein sequence ID" value="DAF54618.1"/>
    <property type="molecule type" value="Genomic_DNA"/>
</dbReference>
<accession>A0A8S5SVP6</accession>
<protein>
    <submittedName>
        <fullName evidence="1">Restriction enzyme</fullName>
    </submittedName>
</protein>